<dbReference type="InterPro" id="IPR029445">
    <property type="entry name" value="INTS5_N"/>
</dbReference>
<feature type="domain" description="Integrator complex subunit 5 C-terminal" evidence="2">
    <location>
        <begin position="236"/>
        <end position="926"/>
    </location>
</feature>
<dbReference type="Pfam" id="PF14838">
    <property type="entry name" value="INTS5_C"/>
    <property type="match status" value="1"/>
</dbReference>
<name>A0A9P0GK79_9CUCU</name>
<evidence type="ECO:0000259" key="1">
    <source>
        <dbReference type="Pfam" id="PF14837"/>
    </source>
</evidence>
<evidence type="ECO:0000313" key="3">
    <source>
        <dbReference type="EMBL" id="CAH1114082.1"/>
    </source>
</evidence>
<organism evidence="3 4">
    <name type="scientific">Psylliodes chrysocephalus</name>
    <dbReference type="NCBI Taxonomy" id="3402493"/>
    <lineage>
        <taxon>Eukaryota</taxon>
        <taxon>Metazoa</taxon>
        <taxon>Ecdysozoa</taxon>
        <taxon>Arthropoda</taxon>
        <taxon>Hexapoda</taxon>
        <taxon>Insecta</taxon>
        <taxon>Pterygota</taxon>
        <taxon>Neoptera</taxon>
        <taxon>Endopterygota</taxon>
        <taxon>Coleoptera</taxon>
        <taxon>Polyphaga</taxon>
        <taxon>Cucujiformia</taxon>
        <taxon>Chrysomeloidea</taxon>
        <taxon>Chrysomelidae</taxon>
        <taxon>Galerucinae</taxon>
        <taxon>Alticini</taxon>
        <taxon>Psylliodes</taxon>
    </lineage>
</organism>
<dbReference type="SUPFAM" id="SSF48371">
    <property type="entry name" value="ARM repeat"/>
    <property type="match status" value="1"/>
</dbReference>
<dbReference type="OrthoDB" id="69088at2759"/>
<sequence length="931" mass="105307">MAQSLTTVVRTVPQQDLMNELFFFLKGAAKREPCNPNPVDLTRSALTLLKCLPPTKTAVFEYFCGVFDNAVKSYIQGIETEINTGKLPPPLETDELIVSEIHTVLSTLIADNPVAWAPTISTWSLELLGEISTKYSGRAHFSTNLNETLQLWMACRATRTLVDINTKCLSSLIYSDTEACISALLDTSVKHSPHFDWVVAHVGSCFPNTVITRVLSCGLKDFSQNKSYEQYCNSPKLKSVVGILGHLAGSHSENIRKALLDMFIWSLRDVLEDSDIQRLQKKATVPFILQLIFLSSKLLSTVCMDIKNFLTVDAVSRLYYNVDDWCKYFGTPEALEEKVTTLILRCDSGGIEIIRIIHYCILTNQIRGSDEMKVNIMEKSKELLTNVLQEMEESIRHGSAVNLINSFSRELTELLKMLLSPEKVIYETAGQIVLFLGHINPSTLVTVIQNLLKTATNDNQLLVLLRLLTSDLVDKTVFSEKGGHLSLALEQILNRNIQKFCTTNEENLDLSQMWTNLLKLLRWEKSGRVALLSSRIITRSLEANLTNLTSLLGNEVLHMHVIADILDTMEIPYNPPVLVILNLTHSTVNYFFACCKDEGTAMKLKGYMKVNRILKRLCTYSKFARVLALREFLERALFQSDNVLFGAKSNDMDNDNEKMLLKQNKKINKNIPLTKHSSVFNGGIIGSGKRKSVTYDALPLHMIADNTSHLINAIKACCALPEENKYNDMSLDSMTLLSLFLVQFVSPDVMYNGLPWPEEEFSKVTMERDLFIRRMFTNMPLLWELLNFVAVYRPAICYCSVLIRALTATLIHQWKSMGEQSKNDDSQNYKHLMDTTIKVIDIMALGQLLPPPLSSIGDVLPVLKCFEIVAILRECVWCYMRDHIPSPALFGCDTNGIHWRDPIIARPPEIYTNTLRIIMQRNIKSLGHMYA</sequence>
<dbReference type="PANTHER" id="PTHR31697">
    <property type="entry name" value="INTEGRATOR COMPLEX SUBUNIT 5"/>
    <property type="match status" value="1"/>
</dbReference>
<accession>A0A9P0GK79</accession>
<protein>
    <recommendedName>
        <fullName evidence="5">Integrator complex subunit 5</fullName>
    </recommendedName>
</protein>
<dbReference type="Pfam" id="PF14837">
    <property type="entry name" value="INTS5_N"/>
    <property type="match status" value="1"/>
</dbReference>
<dbReference type="GO" id="GO:0034472">
    <property type="term" value="P:snRNA 3'-end processing"/>
    <property type="evidence" value="ECO:0007669"/>
    <property type="project" value="TreeGrafter"/>
</dbReference>
<dbReference type="InterPro" id="IPR016024">
    <property type="entry name" value="ARM-type_fold"/>
</dbReference>
<reference evidence="3" key="1">
    <citation type="submission" date="2022-01" db="EMBL/GenBank/DDBJ databases">
        <authorList>
            <person name="King R."/>
        </authorList>
    </citation>
    <scope>NUCLEOTIDE SEQUENCE</scope>
</reference>
<evidence type="ECO:0008006" key="5">
    <source>
        <dbReference type="Google" id="ProtNLM"/>
    </source>
</evidence>
<dbReference type="PANTHER" id="PTHR31697:SF2">
    <property type="entry name" value="INTEGRATOR COMPLEX SUBUNIT 5"/>
    <property type="match status" value="1"/>
</dbReference>
<dbReference type="EMBL" id="OV651820">
    <property type="protein sequence ID" value="CAH1114082.1"/>
    <property type="molecule type" value="Genomic_DNA"/>
</dbReference>
<evidence type="ECO:0000313" key="4">
    <source>
        <dbReference type="Proteomes" id="UP001153636"/>
    </source>
</evidence>
<keyword evidence="4" id="KW-1185">Reference proteome</keyword>
<feature type="domain" description="Integrator complex subunit 5 N-terminal" evidence="1">
    <location>
        <begin position="15"/>
        <end position="224"/>
    </location>
</feature>
<dbReference type="AlphaFoldDB" id="A0A9P0GK79"/>
<dbReference type="InterPro" id="IPR040316">
    <property type="entry name" value="INTS5"/>
</dbReference>
<evidence type="ECO:0000259" key="2">
    <source>
        <dbReference type="Pfam" id="PF14838"/>
    </source>
</evidence>
<dbReference type="InterPro" id="IPR029444">
    <property type="entry name" value="INTS5_C"/>
</dbReference>
<proteinExistence type="predicted"/>
<dbReference type="Proteomes" id="UP001153636">
    <property type="component" value="Chromosome 8"/>
</dbReference>
<gene>
    <name evidence="3" type="ORF">PSYICH_LOCUS13990</name>
</gene>
<feature type="non-terminal residue" evidence="3">
    <location>
        <position position="931"/>
    </location>
</feature>
<dbReference type="GO" id="GO:0032039">
    <property type="term" value="C:integrator complex"/>
    <property type="evidence" value="ECO:0007669"/>
    <property type="project" value="InterPro"/>
</dbReference>